<gene>
    <name evidence="2" type="ORF">DIT68_08575</name>
</gene>
<comment type="caution">
    <text evidence="2">The sequence shown here is derived from an EMBL/GenBank/DDBJ whole genome shotgun (WGS) entry which is preliminary data.</text>
</comment>
<protein>
    <recommendedName>
        <fullName evidence="1">DUF6671 domain-containing protein</fullName>
    </recommendedName>
</protein>
<evidence type="ECO:0000259" key="1">
    <source>
        <dbReference type="Pfam" id="PF20376"/>
    </source>
</evidence>
<dbReference type="RefSeq" id="WP_109359384.1">
    <property type="nucleotide sequence ID" value="NZ_QFRJ01000005.1"/>
</dbReference>
<reference evidence="2 3" key="2">
    <citation type="submission" date="2018-05" db="EMBL/GenBank/DDBJ databases">
        <authorList>
            <person name="Lanie J.A."/>
            <person name="Ng W.-L."/>
            <person name="Kazmierczak K.M."/>
            <person name="Andrzejewski T.M."/>
            <person name="Davidsen T.M."/>
            <person name="Wayne K.J."/>
            <person name="Tettelin H."/>
            <person name="Glass J.I."/>
            <person name="Rusch D."/>
            <person name="Podicherti R."/>
            <person name="Tsui H.-C.T."/>
            <person name="Winkler M.E."/>
        </authorList>
    </citation>
    <scope>NUCLEOTIDE SEQUENCE [LARGE SCALE GENOMIC DNA]</scope>
    <source>
        <strain evidence="2 3">C305</strain>
    </source>
</reference>
<name>A0A2U2XCZ9_9FLAO</name>
<evidence type="ECO:0000313" key="3">
    <source>
        <dbReference type="Proteomes" id="UP000245370"/>
    </source>
</evidence>
<dbReference type="Proteomes" id="UP000245370">
    <property type="component" value="Unassembled WGS sequence"/>
</dbReference>
<sequence length="288" mass="32457">MNHPCSPANRYFKGRKLAIATKHEKEKVIGSLMKEKLGVSFEVPALIDTDIFGTFSGETTRNDDPITTARKKCELAMQLTNTDLAIASEGSFGTHPHLFFASADDEIIVLMDKKNKLEITARELSTSTNFDGQTICTEKQLIQFAEKALFPSHGLILKRSEQDHSLVLKDFTNLDHLRKEFKLLLSHRGSVFIETDMRAMMNPTRMKVIEKATQKLIEKIQSCCPECHTPGFSVTQSKAGLPCDLCGFPTPSTLYHLLSCAKCDFKRKVLFPHKKEKEEAMFCEHCNP</sequence>
<dbReference type="AlphaFoldDB" id="A0A2U2XCZ9"/>
<dbReference type="OrthoDB" id="9793837at2"/>
<dbReference type="EMBL" id="QFRJ01000005">
    <property type="protein sequence ID" value="PWH85679.1"/>
    <property type="molecule type" value="Genomic_DNA"/>
</dbReference>
<proteinExistence type="predicted"/>
<accession>A0A2U2XCZ9</accession>
<dbReference type="InterPro" id="IPR046612">
    <property type="entry name" value="DUF6671"/>
</dbReference>
<evidence type="ECO:0000313" key="2">
    <source>
        <dbReference type="EMBL" id="PWH85679.1"/>
    </source>
</evidence>
<keyword evidence="3" id="KW-1185">Reference proteome</keyword>
<reference evidence="2 3" key="1">
    <citation type="submission" date="2018-05" db="EMBL/GenBank/DDBJ databases">
        <title>Brumimicrobium oceani sp. nov., isolated from coastal sediment.</title>
        <authorList>
            <person name="Kou Y."/>
        </authorList>
    </citation>
    <scope>NUCLEOTIDE SEQUENCE [LARGE SCALE GENOMIC DNA]</scope>
    <source>
        <strain evidence="2 3">C305</strain>
    </source>
</reference>
<organism evidence="2 3">
    <name type="scientific">Brumimicrobium oceani</name>
    <dbReference type="NCBI Taxonomy" id="2100725"/>
    <lineage>
        <taxon>Bacteria</taxon>
        <taxon>Pseudomonadati</taxon>
        <taxon>Bacteroidota</taxon>
        <taxon>Flavobacteriia</taxon>
        <taxon>Flavobacteriales</taxon>
        <taxon>Crocinitomicaceae</taxon>
        <taxon>Brumimicrobium</taxon>
    </lineage>
</organism>
<dbReference type="Pfam" id="PF20376">
    <property type="entry name" value="DUF6671"/>
    <property type="match status" value="1"/>
</dbReference>
<feature type="domain" description="DUF6671" evidence="1">
    <location>
        <begin position="72"/>
        <end position="288"/>
    </location>
</feature>